<comment type="cofactor">
    <cofactor evidence="1">
        <name>Zn(2+)</name>
        <dbReference type="ChEBI" id="CHEBI:29105"/>
    </cofactor>
</comment>
<organism evidence="6 7">
    <name type="scientific">Candidatus Anoxymicrobium japonicum</name>
    <dbReference type="NCBI Taxonomy" id="2013648"/>
    <lineage>
        <taxon>Bacteria</taxon>
        <taxon>Bacillati</taxon>
        <taxon>Actinomycetota</taxon>
        <taxon>Candidatus Geothermincolia</taxon>
        <taxon>Candidatus Geothermincolales</taxon>
        <taxon>Candidatus Anoxymicrobiaceae</taxon>
        <taxon>Candidatus Anoxymicrobium</taxon>
    </lineage>
</organism>
<proteinExistence type="predicted"/>
<evidence type="ECO:0000256" key="4">
    <source>
        <dbReference type="ARBA" id="ARBA00022833"/>
    </source>
</evidence>
<dbReference type="InterPro" id="IPR036866">
    <property type="entry name" value="RibonucZ/Hydroxyglut_hydro"/>
</dbReference>
<dbReference type="SMART" id="SM00849">
    <property type="entry name" value="Lactamase_B"/>
    <property type="match status" value="1"/>
</dbReference>
<accession>A0A2N3G7Q0</accession>
<keyword evidence="3" id="KW-0378">Hydrolase</keyword>
<dbReference type="GO" id="GO:0016787">
    <property type="term" value="F:hydrolase activity"/>
    <property type="evidence" value="ECO:0007669"/>
    <property type="project" value="UniProtKB-KW"/>
</dbReference>
<evidence type="ECO:0000313" key="7">
    <source>
        <dbReference type="Proteomes" id="UP000233654"/>
    </source>
</evidence>
<dbReference type="InterPro" id="IPR051453">
    <property type="entry name" value="MBL_Glyoxalase_II"/>
</dbReference>
<evidence type="ECO:0000256" key="1">
    <source>
        <dbReference type="ARBA" id="ARBA00001947"/>
    </source>
</evidence>
<dbReference type="Pfam" id="PF00753">
    <property type="entry name" value="Lactamase_B"/>
    <property type="match status" value="1"/>
</dbReference>
<dbReference type="PANTHER" id="PTHR46233">
    <property type="entry name" value="HYDROXYACYLGLUTATHIONE HYDROLASE GLOC"/>
    <property type="match status" value="1"/>
</dbReference>
<gene>
    <name evidence="6" type="ORF">CVT63_01160</name>
</gene>
<dbReference type="GO" id="GO:0046872">
    <property type="term" value="F:metal ion binding"/>
    <property type="evidence" value="ECO:0007669"/>
    <property type="project" value="UniProtKB-KW"/>
</dbReference>
<protein>
    <recommendedName>
        <fullName evidence="5">Metallo-beta-lactamase domain-containing protein</fullName>
    </recommendedName>
</protein>
<evidence type="ECO:0000256" key="2">
    <source>
        <dbReference type="ARBA" id="ARBA00022723"/>
    </source>
</evidence>
<comment type="caution">
    <text evidence="6">The sequence shown here is derived from an EMBL/GenBank/DDBJ whole genome shotgun (WGS) entry which is preliminary data.</text>
</comment>
<evidence type="ECO:0000256" key="3">
    <source>
        <dbReference type="ARBA" id="ARBA00022801"/>
    </source>
</evidence>
<dbReference type="AlphaFoldDB" id="A0A2N3G7Q0"/>
<feature type="domain" description="Metallo-beta-lactamase" evidence="5">
    <location>
        <begin position="17"/>
        <end position="195"/>
    </location>
</feature>
<name>A0A2N3G7Q0_9ACTN</name>
<evidence type="ECO:0000313" key="6">
    <source>
        <dbReference type="EMBL" id="PKQ28746.1"/>
    </source>
</evidence>
<dbReference type="PANTHER" id="PTHR46233:SF3">
    <property type="entry name" value="HYDROXYACYLGLUTATHIONE HYDROLASE GLOC"/>
    <property type="match status" value="1"/>
</dbReference>
<dbReference type="EMBL" id="PHEX01000006">
    <property type="protein sequence ID" value="PKQ28746.1"/>
    <property type="molecule type" value="Genomic_DNA"/>
</dbReference>
<reference evidence="6 7" key="1">
    <citation type="journal article" date="2017" name="ISME J.">
        <title>Potential for microbial H2 and metal transformations associated with novel bacteria and archaea in deep terrestrial subsurface sediments.</title>
        <authorList>
            <person name="Hernsdorf A.W."/>
            <person name="Amano Y."/>
            <person name="Miyakawa K."/>
            <person name="Ise K."/>
            <person name="Suzuki Y."/>
            <person name="Anantharaman K."/>
            <person name="Probst A."/>
            <person name="Burstein D."/>
            <person name="Thomas B.C."/>
            <person name="Banfield J.F."/>
        </authorList>
    </citation>
    <scope>NUCLEOTIDE SEQUENCE [LARGE SCALE GENOMIC DNA]</scope>
    <source>
        <strain evidence="6">HGW-Actinobacteria-3</strain>
    </source>
</reference>
<keyword evidence="4" id="KW-0862">Zinc</keyword>
<dbReference type="InterPro" id="IPR001279">
    <property type="entry name" value="Metallo-B-lactamas"/>
</dbReference>
<dbReference type="Gene3D" id="3.60.15.10">
    <property type="entry name" value="Ribonuclease Z/Hydroxyacylglutathione hydrolase-like"/>
    <property type="match status" value="1"/>
</dbReference>
<dbReference type="Proteomes" id="UP000233654">
    <property type="component" value="Unassembled WGS sequence"/>
</dbReference>
<dbReference type="CDD" id="cd06262">
    <property type="entry name" value="metallo-hydrolase-like_MBL-fold"/>
    <property type="match status" value="1"/>
</dbReference>
<evidence type="ECO:0000259" key="5">
    <source>
        <dbReference type="SMART" id="SM00849"/>
    </source>
</evidence>
<dbReference type="SUPFAM" id="SSF56281">
    <property type="entry name" value="Metallo-hydrolase/oxidoreductase"/>
    <property type="match status" value="1"/>
</dbReference>
<keyword evidence="2" id="KW-0479">Metal-binding</keyword>
<sequence>MKDKSLNVECFTDLSFGTNSYLVREDGSHSAVLIDAGLSTHRVLEYLERQELELAAILLTHAHPDHIAGAADIAGATGADVYLHEIEIPALKMIPEMMLAMLGIEELRTPEEIKPLVGGQALELAGLTVQVLHTPGHSPGSVSFLIDDALFDGDLVFRGSIGRTDFPGGDFEALMNSVREKVFVLDPETKMYPGHMDSTTVGLEKRTNPFLVGQ</sequence>